<feature type="transmembrane region" description="Helical" evidence="8">
    <location>
        <begin position="74"/>
        <end position="96"/>
    </location>
</feature>
<protein>
    <submittedName>
        <fullName evidence="10">Unnamed protein product</fullName>
    </submittedName>
</protein>
<dbReference type="GO" id="GO:0015171">
    <property type="term" value="F:amino acid transmembrane transporter activity"/>
    <property type="evidence" value="ECO:0007669"/>
    <property type="project" value="TreeGrafter"/>
</dbReference>
<feature type="transmembrane region" description="Helical" evidence="8">
    <location>
        <begin position="161"/>
        <end position="183"/>
    </location>
</feature>
<keyword evidence="3" id="KW-0813">Transport</keyword>
<feature type="transmembrane region" description="Helical" evidence="8">
    <location>
        <begin position="243"/>
        <end position="263"/>
    </location>
</feature>
<evidence type="ECO:0000256" key="3">
    <source>
        <dbReference type="ARBA" id="ARBA00022448"/>
    </source>
</evidence>
<reference evidence="10" key="1">
    <citation type="submission" date="2023-04" db="EMBL/GenBank/DDBJ databases">
        <title>Candida boidinii NBRC 10035.</title>
        <authorList>
            <person name="Ichikawa N."/>
            <person name="Sato H."/>
            <person name="Tonouchi N."/>
        </authorList>
    </citation>
    <scope>NUCLEOTIDE SEQUENCE</scope>
    <source>
        <strain evidence="10">NBRC 10035</strain>
    </source>
</reference>
<feature type="transmembrane region" description="Helical" evidence="8">
    <location>
        <begin position="50"/>
        <end position="68"/>
    </location>
</feature>
<evidence type="ECO:0000256" key="2">
    <source>
        <dbReference type="ARBA" id="ARBA00006983"/>
    </source>
</evidence>
<accession>A0A9W6WIR3</accession>
<dbReference type="AlphaFoldDB" id="A0A9W6WIR3"/>
<dbReference type="InterPro" id="IPR004841">
    <property type="entry name" value="AA-permease/SLC12A_dom"/>
</dbReference>
<evidence type="ECO:0000313" key="11">
    <source>
        <dbReference type="Proteomes" id="UP001165120"/>
    </source>
</evidence>
<dbReference type="EMBL" id="BSXN01002019">
    <property type="protein sequence ID" value="GME75311.1"/>
    <property type="molecule type" value="Genomic_DNA"/>
</dbReference>
<name>A0A9W6WIR3_CANBO</name>
<dbReference type="InterPro" id="IPR004840">
    <property type="entry name" value="Amino_acid_permease_CS"/>
</dbReference>
<feature type="transmembrane region" description="Helical" evidence="8">
    <location>
        <begin position="195"/>
        <end position="223"/>
    </location>
</feature>
<feature type="transmembrane region" description="Helical" evidence="8">
    <location>
        <begin position="337"/>
        <end position="362"/>
    </location>
</feature>
<dbReference type="Gene3D" id="1.20.1740.10">
    <property type="entry name" value="Amino acid/polyamine transporter I"/>
    <property type="match status" value="1"/>
</dbReference>
<gene>
    <name evidence="10" type="ORF">Cboi02_000473300</name>
</gene>
<dbReference type="InterPro" id="IPR050524">
    <property type="entry name" value="APC_YAT"/>
</dbReference>
<sequence length="366" mass="39990">MDNMEKVEKLNSASYLYEGSSNAEKGESIGSQEIETGIVKETEVKRGLKLRHISMIALGGTIGTGLFIGTKTPLAIAGPVNTLIAYLFMGTIAYSVTQSLGELATHTPISGSFCTFNTRYISKAIGFSTSWCYWFSWAITFAIELSIVGQVIQYWTHAVPLWAWMLIFFVVLTAANFFPVKFYGEVEFWIALIKVVAIVGFLIYALCMVCGAGITGPVGFRYWKNPGPWGPGYLVKNVNTGRFLGWVSSLINAAFTYQGVELTGIAAGEAANPRKAVPRAINKVIFRILVFYILTLFFIGLLVPFNDPALESEENFISSSPFLVAIQNSGTKILPDIFNAIILMTIISAVGQQAVVSHTLVLSPLL</sequence>
<dbReference type="Pfam" id="PF00324">
    <property type="entry name" value="AA_permease"/>
    <property type="match status" value="1"/>
</dbReference>
<feature type="transmembrane region" description="Helical" evidence="8">
    <location>
        <begin position="131"/>
        <end position="155"/>
    </location>
</feature>
<evidence type="ECO:0000256" key="1">
    <source>
        <dbReference type="ARBA" id="ARBA00004141"/>
    </source>
</evidence>
<dbReference type="GO" id="GO:0016020">
    <property type="term" value="C:membrane"/>
    <property type="evidence" value="ECO:0007669"/>
    <property type="project" value="UniProtKB-SubCell"/>
</dbReference>
<feature type="transmembrane region" description="Helical" evidence="8">
    <location>
        <begin position="284"/>
        <end position="305"/>
    </location>
</feature>
<dbReference type="PANTHER" id="PTHR43341:SF4">
    <property type="entry name" value="ARGININE PERMEASE CAN1-RELATED"/>
    <property type="match status" value="1"/>
</dbReference>
<evidence type="ECO:0000256" key="4">
    <source>
        <dbReference type="ARBA" id="ARBA00022692"/>
    </source>
</evidence>
<dbReference type="PANTHER" id="PTHR43341">
    <property type="entry name" value="AMINO ACID PERMEASE"/>
    <property type="match status" value="1"/>
</dbReference>
<comment type="similarity">
    <text evidence="2">Belongs to the amino acid-polyamine-organocation (APC) superfamily. YAT (TC 2.A.3.10) family.</text>
</comment>
<keyword evidence="11" id="KW-1185">Reference proteome</keyword>
<evidence type="ECO:0000259" key="9">
    <source>
        <dbReference type="Pfam" id="PF00324"/>
    </source>
</evidence>
<keyword evidence="4 8" id="KW-0812">Transmembrane</keyword>
<evidence type="ECO:0000256" key="7">
    <source>
        <dbReference type="ARBA" id="ARBA00023136"/>
    </source>
</evidence>
<evidence type="ECO:0000256" key="6">
    <source>
        <dbReference type="ARBA" id="ARBA00022989"/>
    </source>
</evidence>
<dbReference type="PROSITE" id="PS00218">
    <property type="entry name" value="AMINO_ACID_PERMEASE_1"/>
    <property type="match status" value="1"/>
</dbReference>
<keyword evidence="7 8" id="KW-0472">Membrane</keyword>
<dbReference type="PIRSF" id="PIRSF006060">
    <property type="entry name" value="AA_transporter"/>
    <property type="match status" value="1"/>
</dbReference>
<feature type="domain" description="Amino acid permease/ SLC12A" evidence="9">
    <location>
        <begin position="52"/>
        <end position="350"/>
    </location>
</feature>
<dbReference type="Proteomes" id="UP001165120">
    <property type="component" value="Unassembled WGS sequence"/>
</dbReference>
<keyword evidence="5" id="KW-0029">Amino-acid transport</keyword>
<proteinExistence type="inferred from homology"/>
<evidence type="ECO:0000313" key="10">
    <source>
        <dbReference type="EMBL" id="GME75311.1"/>
    </source>
</evidence>
<comment type="subcellular location">
    <subcellularLocation>
        <location evidence="1">Membrane</location>
        <topology evidence="1">Multi-pass membrane protein</topology>
    </subcellularLocation>
</comment>
<organism evidence="10 11">
    <name type="scientific">Candida boidinii</name>
    <name type="common">Yeast</name>
    <dbReference type="NCBI Taxonomy" id="5477"/>
    <lineage>
        <taxon>Eukaryota</taxon>
        <taxon>Fungi</taxon>
        <taxon>Dikarya</taxon>
        <taxon>Ascomycota</taxon>
        <taxon>Saccharomycotina</taxon>
        <taxon>Pichiomycetes</taxon>
        <taxon>Pichiales</taxon>
        <taxon>Pichiaceae</taxon>
        <taxon>Ogataea</taxon>
        <taxon>Ogataea/Candida clade</taxon>
    </lineage>
</organism>
<evidence type="ECO:0000256" key="8">
    <source>
        <dbReference type="SAM" id="Phobius"/>
    </source>
</evidence>
<keyword evidence="6 8" id="KW-1133">Transmembrane helix</keyword>
<evidence type="ECO:0000256" key="5">
    <source>
        <dbReference type="ARBA" id="ARBA00022970"/>
    </source>
</evidence>
<comment type="caution">
    <text evidence="10">The sequence shown here is derived from an EMBL/GenBank/DDBJ whole genome shotgun (WGS) entry which is preliminary data.</text>
</comment>